<evidence type="ECO:0000259" key="11">
    <source>
        <dbReference type="Pfam" id="PF17766"/>
    </source>
</evidence>
<keyword evidence="14" id="KW-1185">Reference proteome</keyword>
<feature type="domain" description="Peptidase S8/S53" evidence="9">
    <location>
        <begin position="142"/>
        <end position="595"/>
    </location>
</feature>
<feature type="active site" description="Charge relay system" evidence="6 7">
    <location>
        <position position="151"/>
    </location>
</feature>
<evidence type="ECO:0000313" key="13">
    <source>
        <dbReference type="EMBL" id="OAE23604.1"/>
    </source>
</evidence>
<evidence type="ECO:0000256" key="7">
    <source>
        <dbReference type="PROSITE-ProRule" id="PRU01240"/>
    </source>
</evidence>
<evidence type="ECO:0000256" key="2">
    <source>
        <dbReference type="ARBA" id="ARBA00022670"/>
    </source>
</evidence>
<evidence type="ECO:0000313" key="12">
    <source>
        <dbReference type="EMBL" id="BBN07182.1"/>
    </source>
</evidence>
<reference evidence="15" key="3">
    <citation type="journal article" date="2020" name="Curr. Biol.">
        <title>Chromatin organization in early land plants reveals an ancestral association between H3K27me3, transposons, and constitutive heterochromatin.</title>
        <authorList>
            <person name="Montgomery S.A."/>
            <person name="Tanizawa Y."/>
            <person name="Galik B."/>
            <person name="Wang N."/>
            <person name="Ito T."/>
            <person name="Mochizuki T."/>
            <person name="Akimcheva S."/>
            <person name="Bowman J.L."/>
            <person name="Cognat V."/>
            <person name="Marechal-Drouard L."/>
            <person name="Ekker H."/>
            <person name="Hong S.F."/>
            <person name="Kohchi T."/>
            <person name="Lin S.S."/>
            <person name="Liu L.D."/>
            <person name="Nakamura Y."/>
            <person name="Valeeva L.R."/>
            <person name="Shakirov E.V."/>
            <person name="Shippen D.E."/>
            <person name="Wei W.L."/>
            <person name="Yagura M."/>
            <person name="Yamaoka S."/>
            <person name="Yamato K.T."/>
            <person name="Liu C."/>
            <person name="Berger F."/>
        </authorList>
    </citation>
    <scope>NUCLEOTIDE SEQUENCE [LARGE SCALE GENOMIC DNA]</scope>
    <source>
        <strain evidence="15">Tak-1</strain>
    </source>
</reference>
<comment type="similarity">
    <text evidence="1 7">Belongs to the peptidase S8 family.</text>
</comment>
<sequence>MGTPYILLFLTLLQFSGGHGELLRIPKNETAQTGDSNVRLYIIYMGQARSRVQKTQMLLQGRVLSKVIGSSRAAQRCLVYNYVNGISGFAAMLTPKQAEKMRSQPGVVSVFLSQSYKVQTTASWLYLGFMTFAGIWPAANFGENSIVGMLDTGIWPESESFNDDGMSPVPDTWKGECVTTPDFGPENCNRKLIGAKFYVKGYESVYGPVSGEGVYRSPRDSEGHGTHTSSTAVGRRVANTSLLGLAQGTATGGAPSARLAVYKVCWANDCNSADILAAFDDAIKDGVNVLSLSLGGYPVDYKEDTIAIGGFHAAAQGILVSTSGGNSGPYRGTVSNLAPWLLTVAASTINRQFLAKVILGDGKTFKGATINTYTMNSKKLYPIVYGGNIPAKDYTSEESSYCESESLDKASVKGKIVVCQVGGGASDLYIYEAGGVGLIVIDEFYKQIAFTYSIPASSVDQASGDMILNYINKTKSPTARIEKTATVFNEAPVPVTAIFSSRGPNTITPDILKPDITGPGVDILAAWSPVASLTGNYNDDRTVGYNIISGTSMSCPHITGSAALLKTLHPDWSPAAIKSALMTTATPLDPSINDEDLGLSVGSGQINPKAFADPGLVYDATTADYASFLCSIGYTTKQLRLVTGDDSVCPEEPPSVLDLNYPSIFVSTNRTGTQTLTRTVTNVGPVLSTYTVSVVQPVGVTITVTPSVLSFDSATKTGTFEVSLTIDMDDDSAYVFGSITWSDGGHSVRMPVGVGPPLF</sequence>
<feature type="chain" id="PRO_5042333732" evidence="8">
    <location>
        <begin position="21"/>
        <end position="759"/>
    </location>
</feature>
<evidence type="ECO:0000313" key="15">
    <source>
        <dbReference type="Proteomes" id="UP001162541"/>
    </source>
</evidence>
<dbReference type="GO" id="GO:0006508">
    <property type="term" value="P:proteolysis"/>
    <property type="evidence" value="ECO:0007669"/>
    <property type="project" value="UniProtKB-KW"/>
</dbReference>
<organism evidence="13 14">
    <name type="scientific">Marchantia polymorpha subsp. ruderalis</name>
    <dbReference type="NCBI Taxonomy" id="1480154"/>
    <lineage>
        <taxon>Eukaryota</taxon>
        <taxon>Viridiplantae</taxon>
        <taxon>Streptophyta</taxon>
        <taxon>Embryophyta</taxon>
        <taxon>Marchantiophyta</taxon>
        <taxon>Marchantiopsida</taxon>
        <taxon>Marchantiidae</taxon>
        <taxon>Marchantiales</taxon>
        <taxon>Marchantiaceae</taxon>
        <taxon>Marchantia</taxon>
    </lineage>
</organism>
<evidence type="ECO:0000256" key="5">
    <source>
        <dbReference type="ARBA" id="ARBA00022825"/>
    </source>
</evidence>
<name>A0A176VRV8_MARPO</name>
<dbReference type="Pfam" id="PF05922">
    <property type="entry name" value="Inhibitor_I9"/>
    <property type="match status" value="1"/>
</dbReference>
<dbReference type="PANTHER" id="PTHR10795">
    <property type="entry name" value="PROPROTEIN CONVERTASE SUBTILISIN/KEXIN"/>
    <property type="match status" value="1"/>
</dbReference>
<evidence type="ECO:0000259" key="9">
    <source>
        <dbReference type="Pfam" id="PF00082"/>
    </source>
</evidence>
<accession>A0A176VRV8</accession>
<dbReference type="PROSITE" id="PS00138">
    <property type="entry name" value="SUBTILASE_SER"/>
    <property type="match status" value="1"/>
</dbReference>
<evidence type="ECO:0000256" key="4">
    <source>
        <dbReference type="ARBA" id="ARBA00022801"/>
    </source>
</evidence>
<gene>
    <name evidence="13" type="ORF">AXG93_4316s1370</name>
    <name evidence="12" type="ORF">Mp_4g01740</name>
</gene>
<reference evidence="12" key="2">
    <citation type="journal article" date="2019" name="Curr. Biol.">
        <title>Chromatin organization in early land plants reveals an ancestral association between H3K27me3, transposons, and constitutive heterochromatin.</title>
        <authorList>
            <person name="Montgomery S.A."/>
            <person name="Tanizawa Y."/>
            <person name="Galik B."/>
            <person name="Wang N."/>
            <person name="Ito T."/>
            <person name="Mochizuki T."/>
            <person name="Akimcheva S."/>
            <person name="Bowman J."/>
            <person name="Cognat V."/>
            <person name="Drouard L."/>
            <person name="Ekker H."/>
            <person name="Houng S."/>
            <person name="Kohchi T."/>
            <person name="Lin S."/>
            <person name="Liu L.D."/>
            <person name="Nakamura Y."/>
            <person name="Valeeva L.R."/>
            <person name="Shakirov E.V."/>
            <person name="Shippen D.E."/>
            <person name="Wei W."/>
            <person name="Yagura M."/>
            <person name="Yamaoka S."/>
            <person name="Yamato K.T."/>
            <person name="Liu C."/>
            <person name="Berger F."/>
        </authorList>
    </citation>
    <scope>NUCLEOTIDE SEQUENCE [LARGE SCALE GENOMIC DNA]</scope>
    <source>
        <strain evidence="12">Tak-1</strain>
    </source>
</reference>
<dbReference type="CDD" id="cd02120">
    <property type="entry name" value="PA_subtilisin_like"/>
    <property type="match status" value="1"/>
</dbReference>
<evidence type="ECO:0000256" key="8">
    <source>
        <dbReference type="SAM" id="SignalP"/>
    </source>
</evidence>
<dbReference type="Gene3D" id="3.30.70.80">
    <property type="entry name" value="Peptidase S8 propeptide/proteinase inhibitor I9"/>
    <property type="match status" value="1"/>
</dbReference>
<keyword evidence="4 7" id="KW-0378">Hydrolase</keyword>
<dbReference type="PROSITE" id="PS51892">
    <property type="entry name" value="SUBTILASE"/>
    <property type="match status" value="1"/>
</dbReference>
<dbReference type="FunFam" id="3.50.30.30:FF:000005">
    <property type="entry name" value="subtilisin-like protease SBT1.5"/>
    <property type="match status" value="1"/>
</dbReference>
<dbReference type="InterPro" id="IPR045051">
    <property type="entry name" value="SBT"/>
</dbReference>
<dbReference type="InterPro" id="IPR037045">
    <property type="entry name" value="S8pro/Inhibitor_I9_sf"/>
</dbReference>
<feature type="domain" description="Inhibitor I9" evidence="10">
    <location>
        <begin position="41"/>
        <end position="118"/>
    </location>
</feature>
<reference evidence="13 14" key="1">
    <citation type="submission" date="2016-03" db="EMBL/GenBank/DDBJ databases">
        <title>Mechanisms controlling the formation of the plant cell surface in tip-growing cells are functionally conserved among land plants.</title>
        <authorList>
            <person name="Honkanen S."/>
            <person name="Jones V.A."/>
            <person name="Morieri G."/>
            <person name="Champion C."/>
            <person name="Hetherington A.J."/>
            <person name="Kelly S."/>
            <person name="Saint-Marcoux D."/>
            <person name="Proust H."/>
            <person name="Prescott H."/>
            <person name="Dolan L."/>
        </authorList>
    </citation>
    <scope>NUCLEOTIDE SEQUENCE [LARGE SCALE GENOMIC DNA]</scope>
    <source>
        <strain evidence="14">cv. Tak-1 and cv. Tak-2</strain>
        <tissue evidence="13">Whole gametophyte</tissue>
    </source>
</reference>
<dbReference type="AlphaFoldDB" id="A0A176VRV8"/>
<dbReference type="FunFam" id="3.40.50.200:FF:000006">
    <property type="entry name" value="Subtilisin-like protease SBT1.5"/>
    <property type="match status" value="1"/>
</dbReference>
<dbReference type="Pfam" id="PF17766">
    <property type="entry name" value="fn3_6"/>
    <property type="match status" value="1"/>
</dbReference>
<dbReference type="SUPFAM" id="SSF52743">
    <property type="entry name" value="Subtilisin-like"/>
    <property type="match status" value="1"/>
</dbReference>
<dbReference type="PRINTS" id="PR00723">
    <property type="entry name" value="SUBTILISIN"/>
</dbReference>
<dbReference type="Gene3D" id="3.50.30.30">
    <property type="match status" value="1"/>
</dbReference>
<feature type="active site" description="Charge relay system" evidence="6 7">
    <location>
        <position position="552"/>
    </location>
</feature>
<dbReference type="Proteomes" id="UP001162541">
    <property type="component" value="Chromosome 4"/>
</dbReference>
<evidence type="ECO:0000256" key="3">
    <source>
        <dbReference type="ARBA" id="ARBA00022729"/>
    </source>
</evidence>
<dbReference type="EMBL" id="LVLJ01002823">
    <property type="protein sequence ID" value="OAE23604.1"/>
    <property type="molecule type" value="Genomic_DNA"/>
</dbReference>
<evidence type="ECO:0000256" key="1">
    <source>
        <dbReference type="ARBA" id="ARBA00011073"/>
    </source>
</evidence>
<keyword evidence="3 8" id="KW-0732">Signal</keyword>
<protein>
    <submittedName>
        <fullName evidence="13">Uncharacterized protein</fullName>
    </submittedName>
</protein>
<dbReference type="GO" id="GO:0004252">
    <property type="term" value="F:serine-type endopeptidase activity"/>
    <property type="evidence" value="ECO:0007669"/>
    <property type="project" value="UniProtKB-UniRule"/>
</dbReference>
<dbReference type="InterPro" id="IPR041469">
    <property type="entry name" value="Subtilisin-like_FN3"/>
</dbReference>
<dbReference type="EMBL" id="AP019869">
    <property type="protein sequence ID" value="BBN07183.1"/>
    <property type="molecule type" value="Genomic_DNA"/>
</dbReference>
<dbReference type="InterPro" id="IPR023828">
    <property type="entry name" value="Peptidase_S8_Ser-AS"/>
</dbReference>
<dbReference type="InterPro" id="IPR010259">
    <property type="entry name" value="S8pro/Inhibitor_I9"/>
</dbReference>
<proteinExistence type="inferred from homology"/>
<feature type="active site" description="Charge relay system" evidence="6 7">
    <location>
        <position position="224"/>
    </location>
</feature>
<dbReference type="Gene3D" id="3.40.50.200">
    <property type="entry name" value="Peptidase S8/S53 domain"/>
    <property type="match status" value="1"/>
</dbReference>
<dbReference type="InterPro" id="IPR000209">
    <property type="entry name" value="Peptidase_S8/S53_dom"/>
</dbReference>
<dbReference type="InterPro" id="IPR015500">
    <property type="entry name" value="Peptidase_S8_subtilisin-rel"/>
</dbReference>
<keyword evidence="2 7" id="KW-0645">Protease</keyword>
<feature type="signal peptide" evidence="8">
    <location>
        <begin position="1"/>
        <end position="20"/>
    </location>
</feature>
<keyword evidence="5 7" id="KW-0720">Serine protease</keyword>
<dbReference type="Gene3D" id="2.60.40.2310">
    <property type="match status" value="1"/>
</dbReference>
<evidence type="ECO:0000259" key="10">
    <source>
        <dbReference type="Pfam" id="PF05922"/>
    </source>
</evidence>
<evidence type="ECO:0000313" key="14">
    <source>
        <dbReference type="Proteomes" id="UP000077202"/>
    </source>
</evidence>
<dbReference type="InterPro" id="IPR036852">
    <property type="entry name" value="Peptidase_S8/S53_dom_sf"/>
</dbReference>
<dbReference type="Proteomes" id="UP000077202">
    <property type="component" value="Unassembled WGS sequence"/>
</dbReference>
<dbReference type="FunFam" id="2.60.40.2310:FF:000001">
    <property type="entry name" value="Subtilisin-like protease SBT1.5"/>
    <property type="match status" value="1"/>
</dbReference>
<dbReference type="CDD" id="cd04852">
    <property type="entry name" value="Peptidases_S8_3"/>
    <property type="match status" value="1"/>
</dbReference>
<feature type="domain" description="Subtilisin-like protease fibronectin type-III" evidence="11">
    <location>
        <begin position="658"/>
        <end position="754"/>
    </location>
</feature>
<evidence type="ECO:0000256" key="6">
    <source>
        <dbReference type="PIRSR" id="PIRSR615500-1"/>
    </source>
</evidence>
<dbReference type="Pfam" id="PF00082">
    <property type="entry name" value="Peptidase_S8"/>
    <property type="match status" value="1"/>
</dbReference>
<dbReference type="EMBL" id="AP019869">
    <property type="protein sequence ID" value="BBN07182.1"/>
    <property type="molecule type" value="Genomic_DNA"/>
</dbReference>
<dbReference type="InterPro" id="IPR034197">
    <property type="entry name" value="Peptidases_S8_3"/>
</dbReference>